<evidence type="ECO:0000259" key="2">
    <source>
        <dbReference type="Pfam" id="PF13205"/>
    </source>
</evidence>
<gene>
    <name evidence="3" type="ORF">CR105_25260</name>
</gene>
<comment type="caution">
    <text evidence="3">The sequence shown here is derived from an EMBL/GenBank/DDBJ whole genome shotgun (WGS) entry which is preliminary data.</text>
</comment>
<organism evidence="3 4">
    <name type="scientific">Massilia eurypsychrophila</name>
    <dbReference type="NCBI Taxonomy" id="1485217"/>
    <lineage>
        <taxon>Bacteria</taxon>
        <taxon>Pseudomonadati</taxon>
        <taxon>Pseudomonadota</taxon>
        <taxon>Betaproteobacteria</taxon>
        <taxon>Burkholderiales</taxon>
        <taxon>Oxalobacteraceae</taxon>
        <taxon>Telluria group</taxon>
        <taxon>Massilia</taxon>
    </lineage>
</organism>
<dbReference type="PROSITE" id="PS51257">
    <property type="entry name" value="PROKAR_LIPOPROTEIN"/>
    <property type="match status" value="1"/>
</dbReference>
<dbReference type="InterPro" id="IPR013517">
    <property type="entry name" value="FG-GAP"/>
</dbReference>
<keyword evidence="1" id="KW-0732">Signal</keyword>
<dbReference type="RefSeq" id="WP_099793417.1">
    <property type="nucleotide sequence ID" value="NZ_JBHLYV010000094.1"/>
</dbReference>
<evidence type="ECO:0000256" key="1">
    <source>
        <dbReference type="ARBA" id="ARBA00022729"/>
    </source>
</evidence>
<dbReference type="Pfam" id="PF13517">
    <property type="entry name" value="FG-GAP_3"/>
    <property type="match status" value="3"/>
</dbReference>
<dbReference type="AlphaFoldDB" id="A0A2G8T868"/>
<reference evidence="3 4" key="1">
    <citation type="submission" date="2017-10" db="EMBL/GenBank/DDBJ databases">
        <title>Massilia psychrophilum sp. nov., a novel purple-pigmented bacterium isolated from Tianshan glacier, Xinjiang Municipality, China.</title>
        <authorList>
            <person name="Wang H."/>
        </authorList>
    </citation>
    <scope>NUCLEOTIDE SEQUENCE [LARGE SCALE GENOMIC DNA]</scope>
    <source>
        <strain evidence="3 4">JCM 30074</strain>
    </source>
</reference>
<dbReference type="InterPro" id="IPR028994">
    <property type="entry name" value="Integrin_alpha_N"/>
</dbReference>
<keyword evidence="4" id="KW-1185">Reference proteome</keyword>
<accession>A0A2G8T868</accession>
<dbReference type="Gene3D" id="2.130.10.130">
    <property type="entry name" value="Integrin alpha, N-terminal"/>
    <property type="match status" value="2"/>
</dbReference>
<proteinExistence type="predicted"/>
<dbReference type="PANTHER" id="PTHR46580:SF4">
    <property type="entry name" value="ATP_GTP-BINDING PROTEIN"/>
    <property type="match status" value="1"/>
</dbReference>
<dbReference type="EMBL" id="PDOC01000031">
    <property type="protein sequence ID" value="PIL42245.1"/>
    <property type="molecule type" value="Genomic_DNA"/>
</dbReference>
<dbReference type="Proteomes" id="UP000230390">
    <property type="component" value="Unassembled WGS sequence"/>
</dbReference>
<evidence type="ECO:0000313" key="4">
    <source>
        <dbReference type="Proteomes" id="UP000230390"/>
    </source>
</evidence>
<dbReference type="SUPFAM" id="SSF69318">
    <property type="entry name" value="Integrin alpha N-terminal domain"/>
    <property type="match status" value="1"/>
</dbReference>
<name>A0A2G8T868_9BURK</name>
<dbReference type="Pfam" id="PF13205">
    <property type="entry name" value="Big_5"/>
    <property type="match status" value="1"/>
</dbReference>
<evidence type="ECO:0000313" key="3">
    <source>
        <dbReference type="EMBL" id="PIL42245.1"/>
    </source>
</evidence>
<dbReference type="InterPro" id="IPR032812">
    <property type="entry name" value="SbsA_Ig"/>
</dbReference>
<dbReference type="PANTHER" id="PTHR46580">
    <property type="entry name" value="SENSOR KINASE-RELATED"/>
    <property type="match status" value="1"/>
</dbReference>
<dbReference type="OrthoDB" id="5481797at2"/>
<feature type="domain" description="SbsA Ig-like" evidence="2">
    <location>
        <begin position="49"/>
        <end position="148"/>
    </location>
</feature>
<sequence length="526" mass="54296">MNKTRLGTVSLRSFAAVGLALTVLSGCGGGGGGGASVGGAVPGAPAPVTAAPTAVLLDPVSLETYAGLDARIRAQFSIDVDPATVNQSTVVLLQGTVNVPATVVLNGRDVDIKPLAPLDMTRPYTVLLTTGIRSHGGVAMAQEARWNFLSIPPAADVTTADLFATTAPLAVTVGDVNGDGRADVVSVRSGGAVTDTLTVYVQGADGGLTQPVGYKMSSPNCIPTAVKLGDFNKDGKNDVVVSTLGDRPDAVCGMQVFVQNATGQLTAPQLLPTGDAYRVKLVDINRDGLLDMVGAGFNTASVSVFLQRSAGVFAPAASYPVDTGTDDMALGDVNNDGRVDIVQMRGQNRGTPQFSVLAQKADATFAAAKYYDLPPPFVTTGVLGNLAVGDINEDGLADVVVSVTANKPLARMITFYQDAQGELKAGVPLASPELPGPTQISDLNADGRNDIVVVNRELNTVTVYYGQPRKEALVGWLYKVPFTADHPDALAVGDIDGDGDSDIVMATSRGLIFMKMNLKAPVAAPK</sequence>
<protein>
    <recommendedName>
        <fullName evidence="2">SbsA Ig-like domain-containing protein</fullName>
    </recommendedName>
</protein>